<geneLocation type="plasmid" evidence="1 2">
    <name>pNHP190012_1</name>
</geneLocation>
<gene>
    <name evidence="1" type="ORF">NHP190012_16420</name>
</gene>
<dbReference type="RefSeq" id="WP_221272668.1">
    <property type="nucleotide sequence ID" value="NZ_AP024820.1"/>
</dbReference>
<dbReference type="EMBL" id="AP024820">
    <property type="protein sequence ID" value="BCZ20000.1"/>
    <property type="molecule type" value="Genomic_DNA"/>
</dbReference>
<evidence type="ECO:0000313" key="2">
    <source>
        <dbReference type="Proteomes" id="UP000826146"/>
    </source>
</evidence>
<proteinExistence type="predicted"/>
<name>A0ABM7SQQ7_9HELI</name>
<reference evidence="1 2" key="1">
    <citation type="submission" date="2021-07" db="EMBL/GenBank/DDBJ databases">
        <title>Novel Helicobacter sp. Isolated from a cat.</title>
        <authorList>
            <person name="Rimbara E."/>
            <person name="Suzuki M."/>
        </authorList>
    </citation>
    <scope>NUCLEOTIDE SEQUENCE [LARGE SCALE GENOMIC DNA]</scope>
    <source>
        <strain evidence="2">NHP19-012</strain>
        <plasmid evidence="1 2">pNHP190012_1</plasmid>
    </source>
</reference>
<keyword evidence="2" id="KW-1185">Reference proteome</keyword>
<accession>A0ABM7SQQ7</accession>
<dbReference type="Proteomes" id="UP000826146">
    <property type="component" value="Plasmid pNHP190012_1"/>
</dbReference>
<sequence length="93" mass="10788">MESIEYGLGLKAVVEDVWRAFKANINVLFELLCTKAFNENALEEGIICELHQPLAKDRWISYQNFKLNHALDFSGKTIFLTFQLWSSNFSQRS</sequence>
<evidence type="ECO:0000313" key="1">
    <source>
        <dbReference type="EMBL" id="BCZ20000.1"/>
    </source>
</evidence>
<organism evidence="1 2">
    <name type="scientific">Helicobacter gastrofelis</name>
    <dbReference type="NCBI Taxonomy" id="2849642"/>
    <lineage>
        <taxon>Bacteria</taxon>
        <taxon>Pseudomonadati</taxon>
        <taxon>Campylobacterota</taxon>
        <taxon>Epsilonproteobacteria</taxon>
        <taxon>Campylobacterales</taxon>
        <taxon>Helicobacteraceae</taxon>
        <taxon>Helicobacter</taxon>
    </lineage>
</organism>
<keyword evidence="1" id="KW-0614">Plasmid</keyword>
<protein>
    <submittedName>
        <fullName evidence="1">Uncharacterized protein</fullName>
    </submittedName>
</protein>